<dbReference type="OrthoDB" id="3192849at2"/>
<dbReference type="Pfam" id="PF11823">
    <property type="entry name" value="Se_S_carrier"/>
    <property type="match status" value="1"/>
</dbReference>
<feature type="domain" description="Putative Se/S carrier protein-like" evidence="1">
    <location>
        <begin position="3"/>
        <end position="49"/>
    </location>
</feature>
<evidence type="ECO:0000259" key="1">
    <source>
        <dbReference type="Pfam" id="PF11823"/>
    </source>
</evidence>
<name>F0RXL0_SPHGB</name>
<dbReference type="STRING" id="158189.SpiBuddy_0220"/>
<keyword evidence="3" id="KW-1185">Reference proteome</keyword>
<dbReference type="HOGENOM" id="CLU_167443_4_1_12"/>
<proteinExistence type="predicted"/>
<dbReference type="InterPro" id="IPR021778">
    <property type="entry name" value="Se/S_carrier-like"/>
</dbReference>
<dbReference type="eggNOG" id="ENOG5033E1T">
    <property type="taxonomic scope" value="Bacteria"/>
</dbReference>
<gene>
    <name evidence="2" type="ordered locus">SpiBuddy_0220</name>
</gene>
<dbReference type="RefSeq" id="WP_013605913.1">
    <property type="nucleotide sequence ID" value="NC_015152.1"/>
</dbReference>
<dbReference type="KEGG" id="sbu:SpiBuddy_0220"/>
<sequence length="76" mass="8546">MKQYIATFYDHWGAVQFRSHAKSQGIACTLKPVPRTLSSSCGTCAWYEGEGWDIGFSPADLEAVFRQEGTHYVKEV</sequence>
<organism evidence="2 3">
    <name type="scientific">Sphaerochaeta globosa (strain ATCC BAA-1886 / DSM 22777 / Buddy)</name>
    <name type="common">Spirochaeta sp. (strain Buddy)</name>
    <dbReference type="NCBI Taxonomy" id="158189"/>
    <lineage>
        <taxon>Bacteria</taxon>
        <taxon>Pseudomonadati</taxon>
        <taxon>Spirochaetota</taxon>
        <taxon>Spirochaetia</taxon>
        <taxon>Spirochaetales</taxon>
        <taxon>Sphaerochaetaceae</taxon>
        <taxon>Sphaerochaeta</taxon>
    </lineage>
</organism>
<reference evidence="3" key="1">
    <citation type="submission" date="2011-02" db="EMBL/GenBank/DDBJ databases">
        <title>Complete sequence of Spirochaeta sp. Buddy.</title>
        <authorList>
            <person name="Lucas S."/>
            <person name="Copeland A."/>
            <person name="Lapidus A."/>
            <person name="Cheng J.-F."/>
            <person name="Goodwin L."/>
            <person name="Pitluck S."/>
            <person name="Zeytun A."/>
            <person name="Detter J.C."/>
            <person name="Han C."/>
            <person name="Tapia R."/>
            <person name="Land M."/>
            <person name="Hauser L."/>
            <person name="Kyrpides N."/>
            <person name="Ivanova N."/>
            <person name="Mikhailova N."/>
            <person name="Pagani I."/>
            <person name="Ritalahti K.M."/>
            <person name="Loeffler F.E."/>
            <person name="Woyke T."/>
        </authorList>
    </citation>
    <scope>NUCLEOTIDE SEQUENCE [LARGE SCALE GENOMIC DNA]</scope>
    <source>
        <strain evidence="3">ATCC BAA-1886 / DSM 22777 / Buddy</strain>
    </source>
</reference>
<dbReference type="AlphaFoldDB" id="F0RXL0"/>
<protein>
    <recommendedName>
        <fullName evidence="1">Putative Se/S carrier protein-like domain-containing protein</fullName>
    </recommendedName>
</protein>
<accession>F0RXL0</accession>
<dbReference type="EMBL" id="CP002541">
    <property type="protein sequence ID" value="ADY12060.1"/>
    <property type="molecule type" value="Genomic_DNA"/>
</dbReference>
<evidence type="ECO:0000313" key="2">
    <source>
        <dbReference type="EMBL" id="ADY12060.1"/>
    </source>
</evidence>
<dbReference type="Proteomes" id="UP000008466">
    <property type="component" value="Chromosome"/>
</dbReference>
<evidence type="ECO:0000313" key="3">
    <source>
        <dbReference type="Proteomes" id="UP000008466"/>
    </source>
</evidence>